<keyword evidence="5" id="KW-1185">Reference proteome</keyword>
<feature type="compositionally biased region" description="Polar residues" evidence="2">
    <location>
        <begin position="73"/>
        <end position="83"/>
    </location>
</feature>
<dbReference type="InterPro" id="IPR036875">
    <property type="entry name" value="Znf_CCHC_sf"/>
</dbReference>
<dbReference type="VEuPathDB" id="FungiDB:ASPSYDRAFT_1167504"/>
<feature type="region of interest" description="Disordered" evidence="2">
    <location>
        <begin position="70"/>
        <end position="94"/>
    </location>
</feature>
<keyword evidence="1" id="KW-0479">Metal-binding</keyword>
<dbReference type="Proteomes" id="UP000184356">
    <property type="component" value="Unassembled WGS sequence"/>
</dbReference>
<evidence type="ECO:0000259" key="3">
    <source>
        <dbReference type="PROSITE" id="PS50158"/>
    </source>
</evidence>
<evidence type="ECO:0000313" key="5">
    <source>
        <dbReference type="Proteomes" id="UP000184356"/>
    </source>
</evidence>
<dbReference type="RefSeq" id="XP_040706127.1">
    <property type="nucleotide sequence ID" value="XM_040840190.1"/>
</dbReference>
<organism evidence="4 5">
    <name type="scientific">Aspergillus sydowii CBS 593.65</name>
    <dbReference type="NCBI Taxonomy" id="1036612"/>
    <lineage>
        <taxon>Eukaryota</taxon>
        <taxon>Fungi</taxon>
        <taxon>Dikarya</taxon>
        <taxon>Ascomycota</taxon>
        <taxon>Pezizomycotina</taxon>
        <taxon>Eurotiomycetes</taxon>
        <taxon>Eurotiomycetidae</taxon>
        <taxon>Eurotiales</taxon>
        <taxon>Aspergillaceae</taxon>
        <taxon>Aspergillus</taxon>
        <taxon>Aspergillus subgen. Nidulantes</taxon>
    </lineage>
</organism>
<dbReference type="GO" id="GO:0008270">
    <property type="term" value="F:zinc ion binding"/>
    <property type="evidence" value="ECO:0007669"/>
    <property type="project" value="UniProtKB-KW"/>
</dbReference>
<dbReference type="OrthoDB" id="4457578at2759"/>
<dbReference type="PROSITE" id="PS50158">
    <property type="entry name" value="ZF_CCHC"/>
    <property type="match status" value="1"/>
</dbReference>
<protein>
    <recommendedName>
        <fullName evidence="3">CCHC-type domain-containing protein</fullName>
    </recommendedName>
</protein>
<evidence type="ECO:0000256" key="1">
    <source>
        <dbReference type="PROSITE-ProRule" id="PRU00047"/>
    </source>
</evidence>
<keyword evidence="1" id="KW-0863">Zinc-finger</keyword>
<dbReference type="SUPFAM" id="SSF57756">
    <property type="entry name" value="Retrovirus zinc finger-like domains"/>
    <property type="match status" value="1"/>
</dbReference>
<dbReference type="EMBL" id="KV878583">
    <property type="protein sequence ID" value="OJJ62321.1"/>
    <property type="molecule type" value="Genomic_DNA"/>
</dbReference>
<sequence length="985" mass="110494">MVVWLEPKACTNCGLMQAGHTRKNCPDIKCFRCHKHGHISDDCPNTKCSYCRVTGHCKSKCPTLKLGNREGQKTSTLSSSGNTRAGPGGIGTPVSTKSCSYLPSSQRVQVSRNTVGPKPTFPPPATQETTMNSWELVPSVVFPNLHNTICQLTSRLMTDPDAYLQRLPYRSVDTSLGGSQKVAGMLLEWVDPHIRTLEGKLLRADDLLNVQARQNNLWAPNGGYVDIVTDSRNNEYWRAYPGQSRDPAGRIKIHNRAILRGSKSTLRYYVIAQGQGYRTANWVKLWELPEDNRLSSTSQAVALNILEMTMCSAFQSLPGSTLEAYYGPNKDEKPYSNLGLNIIPPVLQGLSLGPSVRKSFSIGLEKSTDPDINGWPQFRHEYGKRVEKSNINFRRPLLRSAEFRARFQDAIQHLQISQSFCGSECLSHPALNKPELLDQLKRDLEPIGLPWVQPNGNFQALVGFVLEDSLDTESENSSNPKISIPRQFLDSGWDLRNSLTWAANPIQRGLAEMTQSLRSTHKFEAEAFARFNQSIIQHSGLRVVLICSHAVQSLVLPTERKEKTLKLEAGEFPLFIEMDDEAIKRIYVLIPNPVDAFLLREWRKTHRISEALHFTSAITKTANIRPYAGDNGCVLTKAIRDYIDEKDGIQEPLTLNTLHPMTRLWLARRGFAKDDEISLLREKGGGSLSNAILVLLHVTARHCQNSPTTSSVGSFHRSKKRHAPTFKLDKAQLESIQDLCDQLNKMPLVDFGRPSDDLIQEIKSREENLEDDVGAADVLERENLEASGVFVTDRGTFALAAEAPVRPWESKKSRADKTQMELLRGRKYLGTRTKRQNLLVVTVHSCIDLFLRVENPPKEAIVKAEINPPGQRYPHVWAKETLATDAGSRLAFCVTYTKDGVDTSTYMTSNEVKDLYKANSFVHWMEGEDVAEVITRPRQFVVVSALTKTLPRGIPQPGSFYTNDENILIPSNEFDPRKKRKIDAA</sequence>
<dbReference type="GO" id="GO:0003676">
    <property type="term" value="F:nucleic acid binding"/>
    <property type="evidence" value="ECO:0007669"/>
    <property type="project" value="InterPro"/>
</dbReference>
<dbReference type="Gene3D" id="4.10.60.10">
    <property type="entry name" value="Zinc finger, CCHC-type"/>
    <property type="match status" value="1"/>
</dbReference>
<dbReference type="SMART" id="SM00343">
    <property type="entry name" value="ZnF_C2HC"/>
    <property type="match status" value="3"/>
</dbReference>
<evidence type="ECO:0000313" key="4">
    <source>
        <dbReference type="EMBL" id="OJJ62321.1"/>
    </source>
</evidence>
<evidence type="ECO:0000256" key="2">
    <source>
        <dbReference type="SAM" id="MobiDB-lite"/>
    </source>
</evidence>
<gene>
    <name evidence="4" type="ORF">ASPSYDRAFT_1167504</name>
</gene>
<reference evidence="5" key="1">
    <citation type="journal article" date="2017" name="Genome Biol.">
        <title>Comparative genomics reveals high biological diversity and specific adaptations in the industrially and medically important fungal genus Aspergillus.</title>
        <authorList>
            <person name="de Vries R.P."/>
            <person name="Riley R."/>
            <person name="Wiebenga A."/>
            <person name="Aguilar-Osorio G."/>
            <person name="Amillis S."/>
            <person name="Uchima C.A."/>
            <person name="Anderluh G."/>
            <person name="Asadollahi M."/>
            <person name="Askin M."/>
            <person name="Barry K."/>
            <person name="Battaglia E."/>
            <person name="Bayram O."/>
            <person name="Benocci T."/>
            <person name="Braus-Stromeyer S.A."/>
            <person name="Caldana C."/>
            <person name="Canovas D."/>
            <person name="Cerqueira G.C."/>
            <person name="Chen F."/>
            <person name="Chen W."/>
            <person name="Choi C."/>
            <person name="Clum A."/>
            <person name="Dos Santos R.A."/>
            <person name="Damasio A.R."/>
            <person name="Diallinas G."/>
            <person name="Emri T."/>
            <person name="Fekete E."/>
            <person name="Flipphi M."/>
            <person name="Freyberg S."/>
            <person name="Gallo A."/>
            <person name="Gournas C."/>
            <person name="Habgood R."/>
            <person name="Hainaut M."/>
            <person name="Harispe M.L."/>
            <person name="Henrissat B."/>
            <person name="Hilden K.S."/>
            <person name="Hope R."/>
            <person name="Hossain A."/>
            <person name="Karabika E."/>
            <person name="Karaffa L."/>
            <person name="Karanyi Z."/>
            <person name="Krasevec N."/>
            <person name="Kuo A."/>
            <person name="Kusch H."/>
            <person name="LaButti K."/>
            <person name="Lagendijk E.L."/>
            <person name="Lapidus A."/>
            <person name="Levasseur A."/>
            <person name="Lindquist E."/>
            <person name="Lipzen A."/>
            <person name="Logrieco A.F."/>
            <person name="MacCabe A."/>
            <person name="Maekelae M.R."/>
            <person name="Malavazi I."/>
            <person name="Melin P."/>
            <person name="Meyer V."/>
            <person name="Mielnichuk N."/>
            <person name="Miskei M."/>
            <person name="Molnar A.P."/>
            <person name="Mule G."/>
            <person name="Ngan C.Y."/>
            <person name="Orejas M."/>
            <person name="Orosz E."/>
            <person name="Ouedraogo J.P."/>
            <person name="Overkamp K.M."/>
            <person name="Park H.-S."/>
            <person name="Perrone G."/>
            <person name="Piumi F."/>
            <person name="Punt P.J."/>
            <person name="Ram A.F."/>
            <person name="Ramon A."/>
            <person name="Rauscher S."/>
            <person name="Record E."/>
            <person name="Riano-Pachon D.M."/>
            <person name="Robert V."/>
            <person name="Roehrig J."/>
            <person name="Ruller R."/>
            <person name="Salamov A."/>
            <person name="Salih N.S."/>
            <person name="Samson R.A."/>
            <person name="Sandor E."/>
            <person name="Sanguinetti M."/>
            <person name="Schuetze T."/>
            <person name="Sepcic K."/>
            <person name="Shelest E."/>
            <person name="Sherlock G."/>
            <person name="Sophianopoulou V."/>
            <person name="Squina F.M."/>
            <person name="Sun H."/>
            <person name="Susca A."/>
            <person name="Todd R.B."/>
            <person name="Tsang A."/>
            <person name="Unkles S.E."/>
            <person name="van de Wiele N."/>
            <person name="van Rossen-Uffink D."/>
            <person name="Oliveira J.V."/>
            <person name="Vesth T.C."/>
            <person name="Visser J."/>
            <person name="Yu J.-H."/>
            <person name="Zhou M."/>
            <person name="Andersen M.R."/>
            <person name="Archer D.B."/>
            <person name="Baker S.E."/>
            <person name="Benoit I."/>
            <person name="Brakhage A.A."/>
            <person name="Braus G.H."/>
            <person name="Fischer R."/>
            <person name="Frisvad J.C."/>
            <person name="Goldman G.H."/>
            <person name="Houbraken J."/>
            <person name="Oakley B."/>
            <person name="Pocsi I."/>
            <person name="Scazzocchio C."/>
            <person name="Seiboth B."/>
            <person name="vanKuyk P.A."/>
            <person name="Wortman J."/>
            <person name="Dyer P.S."/>
            <person name="Grigoriev I.V."/>
        </authorList>
    </citation>
    <scope>NUCLEOTIDE SEQUENCE [LARGE SCALE GENOMIC DNA]</scope>
    <source>
        <strain evidence="5">CBS 593.65</strain>
    </source>
</reference>
<dbReference type="AlphaFoldDB" id="A0A1L9TSD5"/>
<dbReference type="GeneID" id="63756263"/>
<name>A0A1L9TSD5_9EURO</name>
<keyword evidence="1" id="KW-0862">Zinc</keyword>
<feature type="domain" description="CCHC-type" evidence="3">
    <location>
        <begin position="29"/>
        <end position="45"/>
    </location>
</feature>
<dbReference type="InterPro" id="IPR001878">
    <property type="entry name" value="Znf_CCHC"/>
</dbReference>
<proteinExistence type="predicted"/>
<accession>A0A1L9TSD5</accession>
<dbReference type="STRING" id="1036612.A0A1L9TSD5"/>